<dbReference type="InterPro" id="IPR004768">
    <property type="entry name" value="Oligopep_transport"/>
</dbReference>
<evidence type="ECO:0000256" key="8">
    <source>
        <dbReference type="ARBA" id="ARBA00023136"/>
    </source>
</evidence>
<dbReference type="InParanoid" id="E3LMH4"/>
<evidence type="ECO:0000313" key="12">
    <source>
        <dbReference type="Proteomes" id="UP000008281"/>
    </source>
</evidence>
<evidence type="ECO:0000313" key="11">
    <source>
        <dbReference type="EMBL" id="EFP02902.1"/>
    </source>
</evidence>
<feature type="transmembrane region" description="Helical" evidence="10">
    <location>
        <begin position="151"/>
        <end position="176"/>
    </location>
</feature>
<accession>E3LMH4</accession>
<dbReference type="EMBL" id="DS268411">
    <property type="protein sequence ID" value="EFP02902.1"/>
    <property type="molecule type" value="Genomic_DNA"/>
</dbReference>
<feature type="transmembrane region" description="Helical" evidence="10">
    <location>
        <begin position="269"/>
        <end position="287"/>
    </location>
</feature>
<keyword evidence="3 9" id="KW-0813">Transport</keyword>
<evidence type="ECO:0000256" key="4">
    <source>
        <dbReference type="ARBA" id="ARBA00022692"/>
    </source>
</evidence>
<comment type="similarity">
    <text evidence="2 9">Belongs to the major facilitator superfamily. Proton-dependent oligopeptide transporter (POT/PTR) (TC 2.A.17) family.</text>
</comment>
<dbReference type="PROSITE" id="PS01022">
    <property type="entry name" value="PTR2_1"/>
    <property type="match status" value="1"/>
</dbReference>
<evidence type="ECO:0000256" key="1">
    <source>
        <dbReference type="ARBA" id="ARBA00004141"/>
    </source>
</evidence>
<evidence type="ECO:0000256" key="9">
    <source>
        <dbReference type="RuleBase" id="RU003755"/>
    </source>
</evidence>
<dbReference type="OMA" id="PPAVFFM"/>
<evidence type="ECO:0000256" key="10">
    <source>
        <dbReference type="SAM" id="Phobius"/>
    </source>
</evidence>
<gene>
    <name evidence="11" type="primary">Cre-pept-3</name>
    <name evidence="11" type="ORF">CRE_28136</name>
</gene>
<keyword evidence="8 10" id="KW-0472">Membrane</keyword>
<feature type="transmembrane region" description="Helical" evidence="10">
    <location>
        <begin position="188"/>
        <end position="210"/>
    </location>
</feature>
<dbReference type="GO" id="GO:0015031">
    <property type="term" value="P:protein transport"/>
    <property type="evidence" value="ECO:0007669"/>
    <property type="project" value="UniProtKB-KW"/>
</dbReference>
<dbReference type="CDD" id="cd17347">
    <property type="entry name" value="MFS_SLC15A1_2_like"/>
    <property type="match status" value="1"/>
</dbReference>
<dbReference type="InterPro" id="IPR018456">
    <property type="entry name" value="PTR2_symporter_CS"/>
</dbReference>
<dbReference type="PROSITE" id="PS01023">
    <property type="entry name" value="PTR2_2"/>
    <property type="match status" value="1"/>
</dbReference>
<reference evidence="11" key="1">
    <citation type="submission" date="2007-07" db="EMBL/GenBank/DDBJ databases">
        <title>PCAP assembly of the Caenorhabditis remanei genome.</title>
        <authorList>
            <consortium name="The Caenorhabditis remanei Sequencing Consortium"/>
            <person name="Wilson R.K."/>
        </authorList>
    </citation>
    <scope>NUCLEOTIDE SEQUENCE [LARGE SCALE GENOMIC DNA]</scope>
    <source>
        <strain evidence="11">PB4641</strain>
    </source>
</reference>
<evidence type="ECO:0000256" key="7">
    <source>
        <dbReference type="ARBA" id="ARBA00022989"/>
    </source>
</evidence>
<proteinExistence type="inferred from homology"/>
<keyword evidence="12" id="KW-1185">Reference proteome</keyword>
<feature type="transmembrane region" description="Helical" evidence="10">
    <location>
        <begin position="595"/>
        <end position="615"/>
    </location>
</feature>
<dbReference type="OrthoDB" id="205993at2759"/>
<dbReference type="Proteomes" id="UP000008281">
    <property type="component" value="Unassembled WGS sequence"/>
</dbReference>
<dbReference type="GO" id="GO:0016020">
    <property type="term" value="C:membrane"/>
    <property type="evidence" value="ECO:0007669"/>
    <property type="project" value="UniProtKB-SubCell"/>
</dbReference>
<feature type="transmembrane region" description="Helical" evidence="10">
    <location>
        <begin position="350"/>
        <end position="373"/>
    </location>
</feature>
<dbReference type="HOGENOM" id="CLU_004790_3_0_1"/>
<dbReference type="PANTHER" id="PTHR11654">
    <property type="entry name" value="OLIGOPEPTIDE TRANSPORTER-RELATED"/>
    <property type="match status" value="1"/>
</dbReference>
<dbReference type="FunCoup" id="E3LMH4">
    <property type="interactions" value="43"/>
</dbReference>
<evidence type="ECO:0000256" key="6">
    <source>
        <dbReference type="ARBA" id="ARBA00022927"/>
    </source>
</evidence>
<dbReference type="InterPro" id="IPR000109">
    <property type="entry name" value="POT_fam"/>
</dbReference>
<comment type="subcellular location">
    <subcellularLocation>
        <location evidence="1 9">Membrane</location>
        <topology evidence="1 9">Multi-pass membrane protein</topology>
    </subcellularLocation>
</comment>
<dbReference type="STRING" id="31234.E3LMH4"/>
<dbReference type="GO" id="GO:0015252">
    <property type="term" value="F:proton channel activity"/>
    <property type="evidence" value="ECO:0007669"/>
    <property type="project" value="EnsemblMetazoa"/>
</dbReference>
<dbReference type="SUPFAM" id="SSF103473">
    <property type="entry name" value="MFS general substrate transporter"/>
    <property type="match status" value="1"/>
</dbReference>
<dbReference type="eggNOG" id="KOG1237">
    <property type="taxonomic scope" value="Eukaryota"/>
</dbReference>
<feature type="transmembrane region" description="Helical" evidence="10">
    <location>
        <begin position="117"/>
        <end position="139"/>
    </location>
</feature>
<feature type="transmembrane region" description="Helical" evidence="10">
    <location>
        <begin position="55"/>
        <end position="79"/>
    </location>
</feature>
<dbReference type="InterPro" id="IPR036259">
    <property type="entry name" value="MFS_trans_sf"/>
</dbReference>
<keyword evidence="4 9" id="KW-0812">Transmembrane</keyword>
<feature type="transmembrane region" description="Helical" evidence="10">
    <location>
        <begin position="91"/>
        <end position="111"/>
    </location>
</feature>
<dbReference type="NCBIfam" id="TIGR00926">
    <property type="entry name" value="2A1704"/>
    <property type="match status" value="1"/>
</dbReference>
<dbReference type="FunFam" id="1.20.1250.20:FF:000612">
    <property type="entry name" value="Peptide transporter 3"/>
    <property type="match status" value="1"/>
</dbReference>
<keyword evidence="7 10" id="KW-1133">Transmembrane helix</keyword>
<dbReference type="GO" id="GO:0071916">
    <property type="term" value="F:dipeptide transmembrane transporter activity"/>
    <property type="evidence" value="ECO:0007669"/>
    <property type="project" value="EnsemblMetazoa"/>
</dbReference>
<feature type="transmembrane region" description="Helical" evidence="10">
    <location>
        <begin position="317"/>
        <end position="338"/>
    </location>
</feature>
<name>E3LMH4_CAERE</name>
<feature type="transmembrane region" description="Helical" evidence="10">
    <location>
        <begin position="659"/>
        <end position="678"/>
    </location>
</feature>
<keyword evidence="6" id="KW-0653">Protein transport</keyword>
<dbReference type="Gene3D" id="1.20.1250.20">
    <property type="entry name" value="MFS general substrate transporter like domains"/>
    <property type="match status" value="2"/>
</dbReference>
<keyword evidence="5" id="KW-0571">Peptide transport</keyword>
<feature type="transmembrane region" description="Helical" evidence="10">
    <location>
        <begin position="627"/>
        <end position="647"/>
    </location>
</feature>
<evidence type="ECO:0000256" key="5">
    <source>
        <dbReference type="ARBA" id="ARBA00022856"/>
    </source>
</evidence>
<evidence type="ECO:0000256" key="3">
    <source>
        <dbReference type="ARBA" id="ARBA00022448"/>
    </source>
</evidence>
<sequence length="717" mass="80142">MEEKSLLQKLRSYPPAVFFMLGNEFCERFSFYGMKTILFIYLITEHEFSPSKATFVYHLFTCIAYLTPLIGSIMADSVFGRFKVILYGSSIYVVGHVLLSMGAVPFLSYPIRSSLDFSGLFVIAFATGCIKPCVSAFAADQFTEDQKDLRSQFFSFFYFAINGGSLFAIIITPILRGRVQCFGNQHCFPLAFGVPGVLMLLALILFLMGWSQYRKYPPSKENVGSKVIAVIYTSLRKMVGGASRDKPVTHWLDHAAPEHSQKMIDSVRGLLNVAVIFCPLIFFWALFDQQGSTWVLQARRLDGRVGHFSILPEQIHAINPICVLILVPIFEGWVYPALRKVTKVTPLRKMAVGGLLTAFSFAIAGVLQVRFLLNWNKIRGHIFQLKVNETMEFPPTLGRVYLQRVGNESLITDFRYKNDGKLIGDGMLPKGRTELDAGIYTFNTGLKNESQDIDISIQNKGYVMAVFRLEQGVKVVKFDYKVEKTDNGATRVFVVTAKDDENSLVYAINKKGKILSSCELKSGSYVDVIPGIISDPNVRLYWGPKGNCSGTDCANTVALNAQMGAVHVLHIHPSTTEDDFNLLVRPNSVSILWSLPQYVIITLGEVLLSVTGLEFAYSQAAPNMKSVLTAMWLLTVFAGNLIDMMISGTRLIPHPALEFFFYSILMVIVMGVFILLAMQYTYVEDNDEEITITESEKKDVIALTEIESGTATNDKKE</sequence>
<organism evidence="12">
    <name type="scientific">Caenorhabditis remanei</name>
    <name type="common">Caenorhabditis vulgaris</name>
    <dbReference type="NCBI Taxonomy" id="31234"/>
    <lineage>
        <taxon>Eukaryota</taxon>
        <taxon>Metazoa</taxon>
        <taxon>Ecdysozoa</taxon>
        <taxon>Nematoda</taxon>
        <taxon>Chromadorea</taxon>
        <taxon>Rhabditida</taxon>
        <taxon>Rhabditina</taxon>
        <taxon>Rhabditomorpha</taxon>
        <taxon>Rhabditoidea</taxon>
        <taxon>Rhabditidae</taxon>
        <taxon>Peloderinae</taxon>
        <taxon>Caenorhabditis</taxon>
    </lineage>
</organism>
<protein>
    <submittedName>
        <fullName evidence="11">CRE-PEPT-3 protein</fullName>
    </submittedName>
</protein>
<evidence type="ECO:0000256" key="2">
    <source>
        <dbReference type="ARBA" id="ARBA00005982"/>
    </source>
</evidence>
<dbReference type="AlphaFoldDB" id="E3LMH4"/>
<dbReference type="Pfam" id="PF00854">
    <property type="entry name" value="PTR2"/>
    <property type="match status" value="2"/>
</dbReference>